<dbReference type="NCBIfam" id="NF037995">
    <property type="entry name" value="TRAP_S1"/>
    <property type="match status" value="1"/>
</dbReference>
<evidence type="ECO:0000256" key="2">
    <source>
        <dbReference type="SAM" id="SignalP"/>
    </source>
</evidence>
<keyword evidence="4" id="KW-1185">Reference proteome</keyword>
<dbReference type="EMBL" id="JAOCZP010000010">
    <property type="protein sequence ID" value="MCT7377906.1"/>
    <property type="molecule type" value="Genomic_DNA"/>
</dbReference>
<dbReference type="PANTHER" id="PTHR33376">
    <property type="match status" value="1"/>
</dbReference>
<dbReference type="PIRSF" id="PIRSF039026">
    <property type="entry name" value="SiaP"/>
    <property type="match status" value="1"/>
</dbReference>
<proteinExistence type="predicted"/>
<comment type="caution">
    <text evidence="3">The sequence shown here is derived from an EMBL/GenBank/DDBJ whole genome shotgun (WGS) entry which is preliminary data.</text>
</comment>
<reference evidence="3 4" key="1">
    <citation type="submission" date="2022-09" db="EMBL/GenBank/DDBJ databases">
        <title>Chelativorans salina sp. nov., a novel slightly halophilic bacterium isolated from a saline lake sediment enrichment.</title>
        <authorList>
            <person name="Gao L."/>
            <person name="Fang B.-Z."/>
            <person name="Li W.-J."/>
        </authorList>
    </citation>
    <scope>NUCLEOTIDE SEQUENCE [LARGE SCALE GENOMIC DNA]</scope>
    <source>
        <strain evidence="3 4">EGI FJ00035</strain>
    </source>
</reference>
<evidence type="ECO:0000313" key="4">
    <source>
        <dbReference type="Proteomes" id="UP001320831"/>
    </source>
</evidence>
<dbReference type="Proteomes" id="UP001320831">
    <property type="component" value="Unassembled WGS sequence"/>
</dbReference>
<dbReference type="InterPro" id="IPR018389">
    <property type="entry name" value="DctP_fam"/>
</dbReference>
<dbReference type="InterPro" id="IPR006311">
    <property type="entry name" value="TAT_signal"/>
</dbReference>
<name>A0ABT2LTN7_9HYPH</name>
<organism evidence="3 4">
    <name type="scientific">Chelativorans salis</name>
    <dbReference type="NCBI Taxonomy" id="2978478"/>
    <lineage>
        <taxon>Bacteria</taxon>
        <taxon>Pseudomonadati</taxon>
        <taxon>Pseudomonadota</taxon>
        <taxon>Alphaproteobacteria</taxon>
        <taxon>Hyphomicrobiales</taxon>
        <taxon>Phyllobacteriaceae</taxon>
        <taxon>Chelativorans</taxon>
    </lineage>
</organism>
<keyword evidence="1 2" id="KW-0732">Signal</keyword>
<dbReference type="InterPro" id="IPR038404">
    <property type="entry name" value="TRAP_DctP_sf"/>
</dbReference>
<evidence type="ECO:0000256" key="1">
    <source>
        <dbReference type="ARBA" id="ARBA00022729"/>
    </source>
</evidence>
<accession>A0ABT2LTN7</accession>
<dbReference type="PANTHER" id="PTHR33376:SF5">
    <property type="entry name" value="EXTRACYTOPLASMIC SOLUTE RECEPTOR PROTEIN"/>
    <property type="match status" value="1"/>
</dbReference>
<dbReference type="Gene3D" id="3.40.190.170">
    <property type="entry name" value="Bacterial extracellular solute-binding protein, family 7"/>
    <property type="match status" value="1"/>
</dbReference>
<dbReference type="Pfam" id="PF03480">
    <property type="entry name" value="DctP"/>
    <property type="match status" value="1"/>
</dbReference>
<dbReference type="CDD" id="cd13604">
    <property type="entry name" value="PBP2_TRAP_ketoacid_lactate_like"/>
    <property type="match status" value="1"/>
</dbReference>
<dbReference type="PROSITE" id="PS51318">
    <property type="entry name" value="TAT"/>
    <property type="match status" value="1"/>
</dbReference>
<evidence type="ECO:0000313" key="3">
    <source>
        <dbReference type="EMBL" id="MCT7377906.1"/>
    </source>
</evidence>
<dbReference type="InterPro" id="IPR026289">
    <property type="entry name" value="SBP_TakP-like"/>
</dbReference>
<dbReference type="Gene3D" id="3.40.190.10">
    <property type="entry name" value="Periplasmic binding protein-like II"/>
    <property type="match status" value="1"/>
</dbReference>
<feature type="chain" id="PRO_5046663487" evidence="2">
    <location>
        <begin position="20"/>
        <end position="360"/>
    </location>
</feature>
<dbReference type="RefSeq" id="WP_260906644.1">
    <property type="nucleotide sequence ID" value="NZ_JAOCZP010000010.1"/>
</dbReference>
<feature type="signal peptide" evidence="2">
    <location>
        <begin position="1"/>
        <end position="19"/>
    </location>
</feature>
<protein>
    <submittedName>
        <fullName evidence="3">TRAP transporter substrate-binding protein</fullName>
    </submittedName>
</protein>
<sequence>MNRRKFLTTSAIAAPAALAAPAIGRAQAKHEWKLVTSLPANLPGPGVSAQRWADRITRMSGGEIDISVFAAGELVPPFGTQEAVENGTAQAYHGSGSWFSGRDISHAFFFSAPFGLTFDEMHAWMYYGGGQELLDEFTNPRGLQVFIGGGSGVQTFGWFKKPINSLDDLRGLNFRITGFGASVLNKIGMNAVSTPPGEIFPALQSGALDGAEWVGPSFDQAFGFQKIMSHMYAPSFADVYGGIEFGINLDAWNALSEELQTIVITATEAEANRSSADALNMNMDGLDALKEVEGLTIDTLPGDVWDALRTASHEVMDEVAGTSGFVSKLMDSYYGYVKRASEYKRLYDVPLYAQREKYIG</sequence>
<gene>
    <name evidence="3" type="ORF">N5A92_23080</name>
</gene>